<protein>
    <submittedName>
        <fullName evidence="3">Allergen Cul o1</fullName>
    </submittedName>
</protein>
<sequence length="205" mass="23292">MRFATIFLLSASIILLSTGEALAKKKKKIDKSMPPECLPLPPKKRASECTNQSGFKYYPKTNQCGPVRNQLCQGHGGFTTLDECVYKCYDYRKMSTTKNVDGCNKSIKEEEMTEAIRVVSRGDSPDLIKDNRCREPNELSLKNGSARVKPAYKFNKDTNECVAMMDKVCLGRNRFKTKEECVHVCNWNLSSGRHRHIVRESNAKQ</sequence>
<reference evidence="3" key="2">
    <citation type="journal article" date="2013" name="Vet. J.">
        <title>Evaluation of an IgE ELISA with Culicoides spp. extracts and recombinant salivary antigens for diagnosis of insect bite hypersensitivity in Warmblood horses.</title>
        <authorList>
            <person name="Peeters L.M."/>
            <person name="Janssens S."/>
            <person name="Goddeeris B.M."/>
            <person name="De Keyser K."/>
            <person name="Wilson A.D."/>
            <person name="Kaufmann C."/>
            <person name="Schaffartzik A."/>
            <person name="Marti E."/>
            <person name="Buys N."/>
        </authorList>
    </citation>
    <scope>NUCLEOTIDE SEQUENCE</scope>
    <source>
        <tissue evidence="3">Salivary gland</tissue>
    </source>
</reference>
<feature type="chain" id="PRO_5003933678" evidence="1">
    <location>
        <begin position="24"/>
        <end position="205"/>
    </location>
</feature>
<dbReference type="EMBL" id="JX512273">
    <property type="protein sequence ID" value="AFY26959.1"/>
    <property type="molecule type" value="mRNA"/>
</dbReference>
<proteinExistence type="evidence at transcript level"/>
<dbReference type="GO" id="GO:0004867">
    <property type="term" value="F:serine-type endopeptidase inhibitor activity"/>
    <property type="evidence" value="ECO:0007669"/>
    <property type="project" value="InterPro"/>
</dbReference>
<keyword evidence="1" id="KW-0732">Signal</keyword>
<dbReference type="SUPFAM" id="SSF57362">
    <property type="entry name" value="BPTI-like"/>
    <property type="match status" value="1"/>
</dbReference>
<evidence type="ECO:0000313" key="3">
    <source>
        <dbReference type="EMBL" id="AFY26959.1"/>
    </source>
</evidence>
<organism evidence="3">
    <name type="scientific">Culicoides obsoletus</name>
    <name type="common">Biting midge</name>
    <name type="synonym">Ceratopogon obsoletus</name>
    <dbReference type="NCBI Taxonomy" id="289301"/>
    <lineage>
        <taxon>Eukaryota</taxon>
        <taxon>Metazoa</taxon>
        <taxon>Ecdysozoa</taxon>
        <taxon>Arthropoda</taxon>
        <taxon>Hexapoda</taxon>
        <taxon>Insecta</taxon>
        <taxon>Pterygota</taxon>
        <taxon>Neoptera</taxon>
        <taxon>Endopterygota</taxon>
        <taxon>Diptera</taxon>
        <taxon>Nematocera</taxon>
        <taxon>Chironomoidea</taxon>
        <taxon>Ceratopogonidae</taxon>
        <taxon>Ceratopogoninae</taxon>
        <taxon>Culicoides</taxon>
        <taxon>Avaritia</taxon>
    </lineage>
</organism>
<reference evidence="3" key="1">
    <citation type="submission" date="2012-08" db="EMBL/GenBank/DDBJ databases">
        <title>Cloning, expression and characterization of Culicoides Obsoletus group allergens associated with equine insect bite hypersensitivity.</title>
        <authorList>
            <person name="Wilson D.F."/>
            <person name="Schaffartzik A."/>
            <person name="Rhyner C."/>
            <person name="Crameri R."/>
            <person name="Marti E."/>
        </authorList>
    </citation>
    <scope>NUCLEOTIDE SEQUENCE</scope>
    <source>
        <tissue evidence="3">Salivary gland</tissue>
    </source>
</reference>
<dbReference type="AlphaFoldDB" id="K9P0U1"/>
<evidence type="ECO:0000259" key="2">
    <source>
        <dbReference type="SMART" id="SM00131"/>
    </source>
</evidence>
<accession>K9P0U1</accession>
<feature type="domain" description="BPTI/Kunitz inhibitor" evidence="2">
    <location>
        <begin position="131"/>
        <end position="186"/>
    </location>
</feature>
<dbReference type="SMART" id="SM00131">
    <property type="entry name" value="KU"/>
    <property type="match status" value="1"/>
</dbReference>
<dbReference type="InterPro" id="IPR002223">
    <property type="entry name" value="Kunitz_BPTI"/>
</dbReference>
<dbReference type="Gene3D" id="4.10.410.10">
    <property type="entry name" value="Pancreatic trypsin inhibitor Kunitz domain"/>
    <property type="match status" value="1"/>
</dbReference>
<dbReference type="InterPro" id="IPR036880">
    <property type="entry name" value="Kunitz_BPTI_sf"/>
</dbReference>
<feature type="signal peptide" evidence="1">
    <location>
        <begin position="1"/>
        <end position="23"/>
    </location>
</feature>
<name>K9P0U1_CULOB</name>
<dbReference type="Pfam" id="PF00014">
    <property type="entry name" value="Kunitz_BPTI"/>
    <property type="match status" value="1"/>
</dbReference>
<evidence type="ECO:0000256" key="1">
    <source>
        <dbReference type="SAM" id="SignalP"/>
    </source>
</evidence>